<reference evidence="9 10" key="2">
    <citation type="journal article" date="2021" name="Int. J. Syst. Evol. Microbiol.">
        <title>Isolation and Polyphasic Characterization of Desulfuromonas versatilis sp. Nov., an Electrogenic Bacteria Capable of Versatile Metabolism Isolated from a Graphene Oxide-Reducing Enrichment Culture.</title>
        <authorList>
            <person name="Xie L."/>
            <person name="Yoshida N."/>
            <person name="Ishii S."/>
            <person name="Meng L."/>
        </authorList>
    </citation>
    <scope>NUCLEOTIDE SEQUENCE [LARGE SCALE GENOMIC DNA]</scope>
    <source>
        <strain evidence="9 10">NIT-T3</strain>
    </source>
</reference>
<feature type="binding site" evidence="7">
    <location>
        <position position="326"/>
    </location>
    <ligand>
        <name>N-formimidoyl-L-glutamate</name>
        <dbReference type="ChEBI" id="CHEBI:58928"/>
    </ligand>
</feature>
<gene>
    <name evidence="7 9" type="primary">hutI</name>
    <name evidence="9" type="ORF">DESUT3_16940</name>
</gene>
<feature type="binding site" evidence="7">
    <location>
        <position position="322"/>
    </location>
    <ligand>
        <name>Zn(2+)</name>
        <dbReference type="ChEBI" id="CHEBI:29105"/>
    </ligand>
</feature>
<keyword evidence="6 7" id="KW-0408">Iron</keyword>
<feature type="binding site" evidence="7">
    <location>
        <position position="247"/>
    </location>
    <ligand>
        <name>Zn(2+)</name>
        <dbReference type="ChEBI" id="CHEBI:29105"/>
    </ligand>
</feature>
<comment type="pathway">
    <text evidence="7">Amino-acid degradation; L-histidine degradation into L-glutamate; N-formimidoyl-L-glutamate from L-histidine: step 3/3.</text>
</comment>
<keyword evidence="10" id="KW-1185">Reference proteome</keyword>
<keyword evidence="3 7" id="KW-0378">Hydrolase</keyword>
<dbReference type="RefSeq" id="WP_221252081.1">
    <property type="nucleotide sequence ID" value="NZ_AP024355.1"/>
</dbReference>
<feature type="binding site" evidence="7">
    <location>
        <position position="79"/>
    </location>
    <ligand>
        <name>Fe(3+)</name>
        <dbReference type="ChEBI" id="CHEBI:29034"/>
    </ligand>
</feature>
<evidence type="ECO:0000256" key="1">
    <source>
        <dbReference type="ARBA" id="ARBA00012864"/>
    </source>
</evidence>
<feature type="binding site" evidence="7">
    <location>
        <position position="86"/>
    </location>
    <ligand>
        <name>4-imidazolone-5-propanoate</name>
        <dbReference type="ChEBI" id="CHEBI:77893"/>
    </ligand>
</feature>
<evidence type="ECO:0000256" key="4">
    <source>
        <dbReference type="ARBA" id="ARBA00022808"/>
    </source>
</evidence>
<evidence type="ECO:0000256" key="7">
    <source>
        <dbReference type="HAMAP-Rule" id="MF_00372"/>
    </source>
</evidence>
<dbReference type="PANTHER" id="PTHR42752:SF1">
    <property type="entry name" value="IMIDAZOLONEPROPIONASE-RELATED"/>
    <property type="match status" value="1"/>
</dbReference>
<dbReference type="Pfam" id="PF01979">
    <property type="entry name" value="Amidohydro_1"/>
    <property type="match status" value="1"/>
</dbReference>
<dbReference type="InterPro" id="IPR011059">
    <property type="entry name" value="Metal-dep_hydrolase_composite"/>
</dbReference>
<proteinExistence type="inferred from homology"/>
<dbReference type="InterPro" id="IPR005920">
    <property type="entry name" value="HutI"/>
</dbReference>
<feature type="binding site" evidence="7">
    <location>
        <position position="324"/>
    </location>
    <ligand>
        <name>N-formimidoyl-L-glutamate</name>
        <dbReference type="ChEBI" id="CHEBI:58928"/>
    </ligand>
</feature>
<dbReference type="EC" id="3.5.2.7" evidence="1 7"/>
<dbReference type="InterPro" id="IPR006680">
    <property type="entry name" value="Amidohydro-rel"/>
</dbReference>
<evidence type="ECO:0000256" key="6">
    <source>
        <dbReference type="ARBA" id="ARBA00023004"/>
    </source>
</evidence>
<dbReference type="SUPFAM" id="SSF51556">
    <property type="entry name" value="Metallo-dependent hydrolases"/>
    <property type="match status" value="1"/>
</dbReference>
<feature type="binding site" evidence="7">
    <location>
        <position position="77"/>
    </location>
    <ligand>
        <name>Fe(3+)</name>
        <dbReference type="ChEBI" id="CHEBI:29034"/>
    </ligand>
</feature>
<dbReference type="SUPFAM" id="SSF51338">
    <property type="entry name" value="Composite domain of metallo-dependent hydrolases"/>
    <property type="match status" value="1"/>
</dbReference>
<evidence type="ECO:0000313" key="9">
    <source>
        <dbReference type="EMBL" id="BCR04625.1"/>
    </source>
</evidence>
<dbReference type="Gene3D" id="3.20.20.140">
    <property type="entry name" value="Metal-dependent hydrolases"/>
    <property type="match status" value="1"/>
</dbReference>
<dbReference type="PANTHER" id="PTHR42752">
    <property type="entry name" value="IMIDAZOLONEPROPIONASE"/>
    <property type="match status" value="1"/>
</dbReference>
<keyword evidence="4 7" id="KW-0369">Histidine metabolism</keyword>
<comment type="catalytic activity">
    <reaction evidence="7">
        <text>4-imidazolone-5-propanoate + H2O = N-formimidoyl-L-glutamate</text>
        <dbReference type="Rhea" id="RHEA:23660"/>
        <dbReference type="ChEBI" id="CHEBI:15377"/>
        <dbReference type="ChEBI" id="CHEBI:58928"/>
        <dbReference type="ChEBI" id="CHEBI:77893"/>
        <dbReference type="EC" id="3.5.2.7"/>
    </reaction>
</comment>
<feature type="binding site" evidence="7">
    <location>
        <position position="327"/>
    </location>
    <ligand>
        <name>4-imidazolone-5-propanoate</name>
        <dbReference type="ChEBI" id="CHEBI:77893"/>
    </ligand>
</feature>
<feature type="binding site" evidence="7">
    <location>
        <position position="77"/>
    </location>
    <ligand>
        <name>Zn(2+)</name>
        <dbReference type="ChEBI" id="CHEBI:29105"/>
    </ligand>
</feature>
<comment type="subcellular location">
    <subcellularLocation>
        <location evidence="7">Cytoplasm</location>
    </subcellularLocation>
</comment>
<accession>A0ABM8HRT8</accession>
<feature type="binding site" evidence="7">
    <location>
        <position position="250"/>
    </location>
    <ligand>
        <name>4-imidazolone-5-propanoate</name>
        <dbReference type="ChEBI" id="CHEBI:77893"/>
    </ligand>
</feature>
<feature type="binding site" evidence="7">
    <location>
        <position position="182"/>
    </location>
    <ligand>
        <name>4-imidazolone-5-propanoate</name>
        <dbReference type="ChEBI" id="CHEBI:77893"/>
    </ligand>
</feature>
<dbReference type="HAMAP" id="MF_00372">
    <property type="entry name" value="HutI"/>
    <property type="match status" value="1"/>
</dbReference>
<comment type="cofactor">
    <cofactor evidence="7">
        <name>Zn(2+)</name>
        <dbReference type="ChEBI" id="CHEBI:29105"/>
    </cofactor>
    <cofactor evidence="7">
        <name>Fe(3+)</name>
        <dbReference type="ChEBI" id="CHEBI:29034"/>
    </cofactor>
    <text evidence="7">Binds 1 zinc or iron ion per subunit.</text>
</comment>
<dbReference type="CDD" id="cd01296">
    <property type="entry name" value="Imidazolone-5PH"/>
    <property type="match status" value="1"/>
</dbReference>
<keyword evidence="7" id="KW-0963">Cytoplasm</keyword>
<feature type="binding site" evidence="7">
    <location>
        <position position="149"/>
    </location>
    <ligand>
        <name>4-imidazolone-5-propanoate</name>
        <dbReference type="ChEBI" id="CHEBI:77893"/>
    </ligand>
</feature>
<comment type="similarity">
    <text evidence="7">Belongs to the metallo-dependent hydrolases superfamily. HutI family.</text>
</comment>
<keyword evidence="5 7" id="KW-0862">Zinc</keyword>
<feature type="binding site" evidence="7">
    <location>
        <position position="79"/>
    </location>
    <ligand>
        <name>Zn(2+)</name>
        <dbReference type="ChEBI" id="CHEBI:29105"/>
    </ligand>
</feature>
<name>A0ABM8HRT8_9BACT</name>
<comment type="function">
    <text evidence="7">Catalyzes the hydrolytic cleavage of the carbon-nitrogen bond in imidazolone-5-propanoate to yield N-formimidoyl-L-glutamate. It is the third step in the universal histidine degradation pathway.</text>
</comment>
<evidence type="ECO:0000313" key="10">
    <source>
        <dbReference type="Proteomes" id="UP001319827"/>
    </source>
</evidence>
<feature type="binding site" evidence="7">
    <location>
        <position position="322"/>
    </location>
    <ligand>
        <name>Fe(3+)</name>
        <dbReference type="ChEBI" id="CHEBI:29034"/>
    </ligand>
</feature>
<dbReference type="Gene3D" id="2.30.40.10">
    <property type="entry name" value="Urease, subunit C, domain 1"/>
    <property type="match status" value="1"/>
</dbReference>
<reference evidence="9 10" key="1">
    <citation type="journal article" date="2016" name="C (Basel)">
        <title>Selective Growth of and Electricity Production by Marine Exoelectrogenic Bacteria in Self-Aggregated Hydrogel of Microbially Reduced Graphene Oxide.</title>
        <authorList>
            <person name="Yoshida N."/>
            <person name="Goto Y."/>
            <person name="Miyata Y."/>
        </authorList>
    </citation>
    <scope>NUCLEOTIDE SEQUENCE [LARGE SCALE GENOMIC DNA]</scope>
    <source>
        <strain evidence="9 10">NIT-T3</strain>
    </source>
</reference>
<feature type="binding site" evidence="7">
    <location>
        <position position="247"/>
    </location>
    <ligand>
        <name>Fe(3+)</name>
        <dbReference type="ChEBI" id="CHEBI:29034"/>
    </ligand>
</feature>
<sequence>MTSDFSRCRRIWSNVRLATLDPTVAAPYGLLENHALGIRDGIIAAIAPAGAVESAAADAQIIDGGGALLTPGLIDSHTHLVYGGHRADEFERRLQGASYQEIAKAGGGILATVRATRALSEAQLVAQARPRLLALLEEGVTTVEIKSGYGLTLADELKMLRAARQLAREFPVRIRTTLLAAHVVPPEFACNPDDWVELICSDLIPRVAGEGLAEAVDVFCEQIAFNPAQTERMFTAARDRGLGIKIHAEQLSPTGGAALAARFGAWSADHLECLDEAGVQALRQAGTVAALLPGAYYFLRETRKPPVELLRRCRVPMALATDLNPGTSPLASLRLMMNLGCVLFGLTPEEALLGVSRHAARALGLYDSLGMLAVGRSADMLLWDLDHPAQLAGQVGTPRPLQRIFAGEITHATTA</sequence>
<dbReference type="NCBIfam" id="TIGR01224">
    <property type="entry name" value="hutI"/>
    <property type="match status" value="1"/>
</dbReference>
<keyword evidence="2 7" id="KW-0479">Metal-binding</keyword>
<protein>
    <recommendedName>
        <fullName evidence="1 7">Imidazolonepropionase</fullName>
        <ecNumber evidence="1 7">3.5.2.7</ecNumber>
    </recommendedName>
    <alternativeName>
        <fullName evidence="7">Imidazolone-5-propionate hydrolase</fullName>
    </alternativeName>
</protein>
<evidence type="ECO:0000259" key="8">
    <source>
        <dbReference type="Pfam" id="PF01979"/>
    </source>
</evidence>
<evidence type="ECO:0000256" key="5">
    <source>
        <dbReference type="ARBA" id="ARBA00022833"/>
    </source>
</evidence>
<feature type="binding site" evidence="7">
    <location>
        <position position="149"/>
    </location>
    <ligand>
        <name>N-formimidoyl-L-glutamate</name>
        <dbReference type="ChEBI" id="CHEBI:58928"/>
    </ligand>
</feature>
<organism evidence="9 10">
    <name type="scientific">Desulfuromonas versatilis</name>
    <dbReference type="NCBI Taxonomy" id="2802975"/>
    <lineage>
        <taxon>Bacteria</taxon>
        <taxon>Pseudomonadati</taxon>
        <taxon>Thermodesulfobacteriota</taxon>
        <taxon>Desulfuromonadia</taxon>
        <taxon>Desulfuromonadales</taxon>
        <taxon>Desulfuromonadaceae</taxon>
        <taxon>Desulfuromonas</taxon>
    </lineage>
</organism>
<dbReference type="EMBL" id="AP024355">
    <property type="protein sequence ID" value="BCR04625.1"/>
    <property type="molecule type" value="Genomic_DNA"/>
</dbReference>
<evidence type="ECO:0000256" key="2">
    <source>
        <dbReference type="ARBA" id="ARBA00022723"/>
    </source>
</evidence>
<dbReference type="InterPro" id="IPR032466">
    <property type="entry name" value="Metal_Hydrolase"/>
</dbReference>
<dbReference type="Proteomes" id="UP001319827">
    <property type="component" value="Chromosome"/>
</dbReference>
<feature type="domain" description="Amidohydrolase-related" evidence="8">
    <location>
        <begin position="69"/>
        <end position="393"/>
    </location>
</feature>
<evidence type="ECO:0000256" key="3">
    <source>
        <dbReference type="ARBA" id="ARBA00022801"/>
    </source>
</evidence>